<feature type="region of interest" description="Disordered" evidence="7">
    <location>
        <begin position="235"/>
        <end position="299"/>
    </location>
</feature>
<comment type="caution">
    <text evidence="9">The sequence shown here is derived from an EMBL/GenBank/DDBJ whole genome shotgun (WGS) entry which is preliminary data.</text>
</comment>
<reference evidence="9 10" key="1">
    <citation type="submission" date="2019-03" db="EMBL/GenBank/DDBJ databases">
        <title>Sequencing 23 genomes of Wallemia ichthyophaga.</title>
        <authorList>
            <person name="Gostincar C."/>
        </authorList>
    </citation>
    <scope>NUCLEOTIDE SEQUENCE [LARGE SCALE GENOMIC DNA]</scope>
    <source>
        <strain evidence="9 10">EXF-5753</strain>
    </source>
</reference>
<protein>
    <recommendedName>
        <fullName evidence="8">G-patch domain-containing protein</fullName>
    </recommendedName>
</protein>
<feature type="compositionally biased region" description="Basic and acidic residues" evidence="7">
    <location>
        <begin position="108"/>
        <end position="125"/>
    </location>
</feature>
<keyword evidence="3" id="KW-0507">mRNA processing</keyword>
<keyword evidence="4" id="KW-0747">Spliceosome</keyword>
<evidence type="ECO:0000256" key="1">
    <source>
        <dbReference type="ARBA" id="ARBA00004123"/>
    </source>
</evidence>
<feature type="compositionally biased region" description="Basic and acidic residues" evidence="7">
    <location>
        <begin position="140"/>
        <end position="149"/>
    </location>
</feature>
<dbReference type="EMBL" id="SPNW01000001">
    <property type="protein sequence ID" value="TIA93585.1"/>
    <property type="molecule type" value="Genomic_DNA"/>
</dbReference>
<dbReference type="GO" id="GO:0000390">
    <property type="term" value="P:spliceosomal complex disassembly"/>
    <property type="evidence" value="ECO:0007669"/>
    <property type="project" value="InterPro"/>
</dbReference>
<feature type="domain" description="G-patch" evidence="8">
    <location>
        <begin position="200"/>
        <end position="247"/>
    </location>
</feature>
<dbReference type="Pfam" id="PF01585">
    <property type="entry name" value="G-patch"/>
    <property type="match status" value="1"/>
</dbReference>
<dbReference type="Pfam" id="PF07842">
    <property type="entry name" value="GCFC"/>
    <property type="match status" value="1"/>
</dbReference>
<accession>A0A4T0FZ14</accession>
<evidence type="ECO:0000256" key="4">
    <source>
        <dbReference type="ARBA" id="ARBA00022728"/>
    </source>
</evidence>
<evidence type="ECO:0000256" key="3">
    <source>
        <dbReference type="ARBA" id="ARBA00022664"/>
    </source>
</evidence>
<dbReference type="PROSITE" id="PS50174">
    <property type="entry name" value="G_PATCH"/>
    <property type="match status" value="1"/>
</dbReference>
<evidence type="ECO:0000256" key="2">
    <source>
        <dbReference type="ARBA" id="ARBA00010900"/>
    </source>
</evidence>
<comment type="similarity">
    <text evidence="2">Belongs to the TFP11/STIP family.</text>
</comment>
<dbReference type="PANTHER" id="PTHR23329:SF1">
    <property type="entry name" value="TUFTELIN-INTERACTING PROTEIN 11"/>
    <property type="match status" value="1"/>
</dbReference>
<feature type="compositionally biased region" description="Basic residues" evidence="7">
    <location>
        <begin position="288"/>
        <end position="299"/>
    </location>
</feature>
<keyword evidence="5" id="KW-0508">mRNA splicing</keyword>
<dbReference type="InterPro" id="IPR045211">
    <property type="entry name" value="TFP11/STIP/Ntr1"/>
</dbReference>
<feature type="compositionally biased region" description="Basic and acidic residues" evidence="7">
    <location>
        <begin position="178"/>
        <end position="193"/>
    </location>
</feature>
<dbReference type="Pfam" id="PF12457">
    <property type="entry name" value="TIP_N"/>
    <property type="match status" value="1"/>
</dbReference>
<dbReference type="OrthoDB" id="4822at2759"/>
<keyword evidence="6" id="KW-0539">Nucleus</keyword>
<dbReference type="GO" id="GO:0003676">
    <property type="term" value="F:nucleic acid binding"/>
    <property type="evidence" value="ECO:0007669"/>
    <property type="project" value="InterPro"/>
</dbReference>
<evidence type="ECO:0000259" key="8">
    <source>
        <dbReference type="PROSITE" id="PS50174"/>
    </source>
</evidence>
<dbReference type="SMART" id="SM00443">
    <property type="entry name" value="G_patch"/>
    <property type="match status" value="1"/>
</dbReference>
<evidence type="ECO:0000256" key="5">
    <source>
        <dbReference type="ARBA" id="ARBA00023187"/>
    </source>
</evidence>
<evidence type="ECO:0000313" key="9">
    <source>
        <dbReference type="EMBL" id="TIA93585.1"/>
    </source>
</evidence>
<feature type="compositionally biased region" description="Basic and acidic residues" evidence="7">
    <location>
        <begin position="50"/>
        <end position="59"/>
    </location>
</feature>
<dbReference type="InterPro" id="IPR022783">
    <property type="entry name" value="GCFC_dom"/>
</dbReference>
<dbReference type="InterPro" id="IPR000467">
    <property type="entry name" value="G_patch_dom"/>
</dbReference>
<organism evidence="9 10">
    <name type="scientific">Wallemia hederae</name>
    <dbReference type="NCBI Taxonomy" id="1540922"/>
    <lineage>
        <taxon>Eukaryota</taxon>
        <taxon>Fungi</taxon>
        <taxon>Dikarya</taxon>
        <taxon>Basidiomycota</taxon>
        <taxon>Wallemiomycotina</taxon>
        <taxon>Wallemiomycetes</taxon>
        <taxon>Wallemiales</taxon>
        <taxon>Wallemiaceae</taxon>
        <taxon>Wallemia</taxon>
    </lineage>
</organism>
<evidence type="ECO:0000256" key="7">
    <source>
        <dbReference type="SAM" id="MobiDB-lite"/>
    </source>
</evidence>
<feature type="compositionally biased region" description="Basic and acidic residues" evidence="7">
    <location>
        <begin position="1"/>
        <end position="13"/>
    </location>
</feature>
<dbReference type="AlphaFoldDB" id="A0A4T0FZ14"/>
<keyword evidence="10" id="KW-1185">Reference proteome</keyword>
<proteinExistence type="inferred from homology"/>
<dbReference type="InterPro" id="IPR022159">
    <property type="entry name" value="STIP/TFIP11_N"/>
</dbReference>
<feature type="compositionally biased region" description="Basic and acidic residues" evidence="7">
    <location>
        <begin position="247"/>
        <end position="262"/>
    </location>
</feature>
<dbReference type="Proteomes" id="UP000310189">
    <property type="component" value="Unassembled WGS sequence"/>
</dbReference>
<evidence type="ECO:0000313" key="10">
    <source>
        <dbReference type="Proteomes" id="UP000310189"/>
    </source>
</evidence>
<dbReference type="PANTHER" id="PTHR23329">
    <property type="entry name" value="TUFTELIN-INTERACTING PROTEIN 11-RELATED"/>
    <property type="match status" value="1"/>
</dbReference>
<gene>
    <name evidence="9" type="ORF">E3P99_00069</name>
</gene>
<sequence>MGRKKSDWLRDDGDSSGDDSAGEANDAHATHDEDAEFQLFANPYKRARRGDKQANKDDAMYGVFGSESAGQSQRPSRNRGDVTKWVRRYATTRGTLTCDRAPQFVSSHKPESHDVVHDLEERQQQEEEEREYSSSSSSSEEERPTLEKEDYVDEDDEPSKPQMGKPQPQSQSSNLFAKKPEPVAKAELSRDDQKHFASIQNSFGAKMLAAMGWKAGYGLGEGGKGIAVPIEASKARPHGAGVGSVNERTRAQKMEAKRRGEVVSDDEEDIKEKRRRGHQAQQQEKKSWKSKQARTKTKTQHMTYEEVLEALGNQPEVQTSVGPILDLTGAKPQEVTTSLASHLSSWTPTSDSTKLPELRHNIRLIADESRGQLEGLAREARVINDRRKVLLEQEKAIVKNLDSDIMRIERMKAIEEVVSTLEKVSKEAAVLSTPILDLFTAPIMALLGYGSEYETYRLDEVVVGAITPTFKKLVGHWEPLSEDKTNWIVEMRKWRKALTMNPSPVEKTSLVRRVDADADFKPQLPKTQSMPFVMTPYESMIWHAWLPRLRTALINEWQAVYPLQATRVLDEWTDLLPCFIFDNIMDQLLLPKVISAIDDWTPSSAHSLHSLVFPWLPHLHARFNSVMDLTKRKLGGLLKGWRIDQPPPSSIEVWKAVLSTQEWDNLLLSHVVPKLATHLRLELVINPRHQVYEPLEIVLQWKDILRPKVLAGVLANTFIPKFVDTLYIWLIAPGVNYEQVAAWYAWWKGYFPERLISENSLGDGFRTSLDLINQAMGLGADASKKLVKPTFNPNEKKESKSKAKKEYKEVTFYDVAKEYIEEHNLLLISTRRLHRRGHMLYKVSDNATGKGGILVYIDDDAVWVEPETGGVDKTVLEYIPMSLESVVAKAATH</sequence>
<evidence type="ECO:0000256" key="6">
    <source>
        <dbReference type="ARBA" id="ARBA00023242"/>
    </source>
</evidence>
<name>A0A4T0FZ14_9BASI</name>
<comment type="subcellular location">
    <subcellularLocation>
        <location evidence="1">Nucleus</location>
    </subcellularLocation>
</comment>
<feature type="region of interest" description="Disordered" evidence="7">
    <location>
        <begin position="1"/>
        <end position="193"/>
    </location>
</feature>
<dbReference type="GO" id="GO:0071008">
    <property type="term" value="C:U2-type post-mRNA release spliceosomal complex"/>
    <property type="evidence" value="ECO:0007669"/>
    <property type="project" value="TreeGrafter"/>
</dbReference>